<dbReference type="Pfam" id="PF13855">
    <property type="entry name" value="LRR_8"/>
    <property type="match status" value="4"/>
</dbReference>
<dbReference type="GO" id="GO:0007155">
    <property type="term" value="P:cell adhesion"/>
    <property type="evidence" value="ECO:0007669"/>
    <property type="project" value="UniProtKB-KW"/>
</dbReference>
<dbReference type="Pfam" id="PF01582">
    <property type="entry name" value="TIR"/>
    <property type="match status" value="1"/>
</dbReference>
<evidence type="ECO:0000256" key="3">
    <source>
        <dbReference type="ARBA" id="ARBA00009634"/>
    </source>
</evidence>
<evidence type="ECO:0000256" key="12">
    <source>
        <dbReference type="SAM" id="Phobius"/>
    </source>
</evidence>
<dbReference type="SUPFAM" id="SSF52058">
    <property type="entry name" value="L domain-like"/>
    <property type="match status" value="1"/>
</dbReference>
<comment type="similarity">
    <text evidence="3">Belongs to the Toll-like receptor family.</text>
</comment>
<organism evidence="14 15">
    <name type="scientific">Strongylocentrotus purpuratus</name>
    <name type="common">Purple sea urchin</name>
    <dbReference type="NCBI Taxonomy" id="7668"/>
    <lineage>
        <taxon>Eukaryota</taxon>
        <taxon>Metazoa</taxon>
        <taxon>Echinodermata</taxon>
        <taxon>Eleutherozoa</taxon>
        <taxon>Echinozoa</taxon>
        <taxon>Echinoidea</taxon>
        <taxon>Euechinoidea</taxon>
        <taxon>Echinacea</taxon>
        <taxon>Camarodonta</taxon>
        <taxon>Echinidea</taxon>
        <taxon>Strongylocentrotidae</taxon>
        <taxon>Strongylocentrotus</taxon>
    </lineage>
</organism>
<evidence type="ECO:0000256" key="10">
    <source>
        <dbReference type="ARBA" id="ARBA00023180"/>
    </source>
</evidence>
<dbReference type="InterPro" id="IPR000157">
    <property type="entry name" value="TIR_dom"/>
</dbReference>
<dbReference type="AlphaFoldDB" id="A0A7M7PRU1"/>
<dbReference type="SMART" id="SM00255">
    <property type="entry name" value="TIR"/>
    <property type="match status" value="1"/>
</dbReference>
<evidence type="ECO:0000256" key="6">
    <source>
        <dbReference type="ARBA" id="ARBA00022737"/>
    </source>
</evidence>
<comment type="subcellular location">
    <subcellularLocation>
        <location evidence="1">Membrane</location>
        <topology evidence="1">Single-pass type I membrane protein</topology>
    </subcellularLocation>
</comment>
<dbReference type="PROSITE" id="PS50104">
    <property type="entry name" value="TIR"/>
    <property type="match status" value="1"/>
</dbReference>
<dbReference type="GeneID" id="115929898"/>
<dbReference type="SUPFAM" id="SSF52200">
    <property type="entry name" value="Toll/Interleukin receptor TIR domain"/>
    <property type="match status" value="1"/>
</dbReference>
<dbReference type="InterPro" id="IPR017241">
    <property type="entry name" value="Toll-like_receptor"/>
</dbReference>
<accession>A0A7M7PRU1</accession>
<dbReference type="PROSITE" id="PS51450">
    <property type="entry name" value="LRR"/>
    <property type="match status" value="1"/>
</dbReference>
<keyword evidence="11" id="KW-0393">Immunoglobulin domain</keyword>
<dbReference type="KEGG" id="spu:115929898"/>
<dbReference type="OrthoDB" id="676979at2759"/>
<keyword evidence="9 12" id="KW-0472">Membrane</keyword>
<dbReference type="Gene3D" id="3.80.10.10">
    <property type="entry name" value="Ribonuclease Inhibitor"/>
    <property type="match status" value="3"/>
</dbReference>
<evidence type="ECO:0000256" key="1">
    <source>
        <dbReference type="ARBA" id="ARBA00004479"/>
    </source>
</evidence>
<dbReference type="InterPro" id="IPR031283">
    <property type="entry name" value="AMIGO"/>
</dbReference>
<dbReference type="InterPro" id="IPR003591">
    <property type="entry name" value="Leu-rich_rpt_typical-subtyp"/>
</dbReference>
<dbReference type="PANTHER" id="PTHR24368">
    <property type="entry name" value="AMPHOTERIN-INDUCED PROTEIN"/>
    <property type="match status" value="1"/>
</dbReference>
<dbReference type="PANTHER" id="PTHR24368:SF210">
    <property type="entry name" value="SURFACE ANTIGEN BSPA-LIKE"/>
    <property type="match status" value="1"/>
</dbReference>
<feature type="domain" description="TIR" evidence="13">
    <location>
        <begin position="676"/>
        <end position="818"/>
    </location>
</feature>
<dbReference type="InParanoid" id="A0A7M7PRU1"/>
<evidence type="ECO:0000256" key="8">
    <source>
        <dbReference type="ARBA" id="ARBA00022989"/>
    </source>
</evidence>
<comment type="similarity">
    <text evidence="2">Belongs to the immunoglobulin superfamily. AMIGO family.</text>
</comment>
<dbReference type="RefSeq" id="XP_030855874.1">
    <property type="nucleotide sequence ID" value="XM_031000014.1"/>
</dbReference>
<protein>
    <recommendedName>
        <fullName evidence="13">TIR domain-containing protein</fullName>
    </recommendedName>
</protein>
<dbReference type="InterPro" id="IPR035897">
    <property type="entry name" value="Toll_tir_struct_dom_sf"/>
</dbReference>
<dbReference type="GO" id="GO:0002224">
    <property type="term" value="P:toll-like receptor signaling pathway"/>
    <property type="evidence" value="ECO:0007669"/>
    <property type="project" value="InterPro"/>
</dbReference>
<evidence type="ECO:0000256" key="4">
    <source>
        <dbReference type="ARBA" id="ARBA00022614"/>
    </source>
</evidence>
<keyword evidence="6" id="KW-0677">Repeat</keyword>
<dbReference type="Proteomes" id="UP000007110">
    <property type="component" value="Unassembled WGS sequence"/>
</dbReference>
<keyword evidence="5 12" id="KW-0812">Transmembrane</keyword>
<keyword evidence="10" id="KW-0325">Glycoprotein</keyword>
<evidence type="ECO:0000313" key="15">
    <source>
        <dbReference type="Proteomes" id="UP000007110"/>
    </source>
</evidence>
<evidence type="ECO:0000256" key="2">
    <source>
        <dbReference type="ARBA" id="ARBA00005670"/>
    </source>
</evidence>
<dbReference type="GO" id="GO:0006955">
    <property type="term" value="P:immune response"/>
    <property type="evidence" value="ECO:0007669"/>
    <property type="project" value="InterPro"/>
</dbReference>
<dbReference type="EnsemblMetazoa" id="XM_031000014">
    <property type="protein sequence ID" value="XP_030855874"/>
    <property type="gene ID" value="LOC115929898"/>
</dbReference>
<dbReference type="GO" id="GO:0004888">
    <property type="term" value="F:transmembrane signaling receptor activity"/>
    <property type="evidence" value="ECO:0007669"/>
    <property type="project" value="InterPro"/>
</dbReference>
<dbReference type="InterPro" id="IPR001611">
    <property type="entry name" value="Leu-rich_rpt"/>
</dbReference>
<evidence type="ECO:0000256" key="5">
    <source>
        <dbReference type="ARBA" id="ARBA00022692"/>
    </source>
</evidence>
<dbReference type="GO" id="GO:0016020">
    <property type="term" value="C:membrane"/>
    <property type="evidence" value="ECO:0007669"/>
    <property type="project" value="UniProtKB-SubCell"/>
</dbReference>
<dbReference type="InterPro" id="IPR032675">
    <property type="entry name" value="LRR_dom_sf"/>
</dbReference>
<dbReference type="OMA" id="FHEYFWQ"/>
<reference evidence="14" key="2">
    <citation type="submission" date="2021-01" db="UniProtKB">
        <authorList>
            <consortium name="EnsemblMetazoa"/>
        </authorList>
    </citation>
    <scope>IDENTIFICATION</scope>
</reference>
<reference evidence="15" key="1">
    <citation type="submission" date="2015-02" db="EMBL/GenBank/DDBJ databases">
        <title>Genome sequencing for Strongylocentrotus purpuratus.</title>
        <authorList>
            <person name="Murali S."/>
            <person name="Liu Y."/>
            <person name="Vee V."/>
            <person name="English A."/>
            <person name="Wang M."/>
            <person name="Skinner E."/>
            <person name="Han Y."/>
            <person name="Muzny D.M."/>
            <person name="Worley K.C."/>
            <person name="Gibbs R.A."/>
        </authorList>
    </citation>
    <scope>NUCLEOTIDE SEQUENCE</scope>
</reference>
<feature type="transmembrane region" description="Helical" evidence="12">
    <location>
        <begin position="623"/>
        <end position="644"/>
    </location>
</feature>
<dbReference type="Gene3D" id="3.40.50.10140">
    <property type="entry name" value="Toll/interleukin-1 receptor homology (TIR) domain"/>
    <property type="match status" value="1"/>
</dbReference>
<proteinExistence type="inferred from homology"/>
<evidence type="ECO:0000313" key="14">
    <source>
        <dbReference type="EnsemblMetazoa" id="XP_030855874"/>
    </source>
</evidence>
<dbReference type="SMART" id="SM00369">
    <property type="entry name" value="LRR_TYP"/>
    <property type="match status" value="14"/>
</dbReference>
<evidence type="ECO:0000256" key="7">
    <source>
        <dbReference type="ARBA" id="ARBA00022889"/>
    </source>
</evidence>
<sequence length="831" mass="96464">MGLIDVPQDLFPGVEELDLSLNPIEYLYNVSFIPYQNIRKLSLYYNDLKEIAPAAFHSMPELQYLNLGANKFLDAITSEMFRLCKKLSHLSFTGTSLLRMFPSDTLRWLPSLQMLDLSYTGLRYINITSCNSAIHNLTIDLRGNKFEALIPTTFNIDCQLDFLNLNRCRAFIFLLDPDTIAAIRTRSLSLGHNNLAPEIWQLFFTGIGSSEIEELRLRNTNVEDVYPEYFALLGGKRLRVLDLSNNDLSDLAQMGFLTLPFISTLVLDRCEITHIDPTYFSRMKGLRVLRLNFNNIYKIGQDDSNSAWDIDLQELYLVSNSIEIIHETAFKGLTNLTKLVLRGNKDLSDVWISAVTGLNNLRYLDLSGCLLTTIMLHAPNLETFVYSNCKRLDYMSQIGEVFSQTKSIKHVFLGNSSITSFWTPYTSNNISLFQGMRNLISLDVKMNQIDLLQAGLFVDLVYLIQIDLSNCQIKVIEANAFEGLQRLHTLFVQGNRFQYLPPEVLKNVGQLQNINLEDNQIRYLDRDLFVNKSKLKYLTLADNRLTLVNQSTFQPILNTLSFIDISNNELGCTCELKWLPIWLAGPITVMNENYTRCSSSSFEKLREKPLMSFKPGELCGPNIALYCSLPIVTTWIIIVLVFAYRHRWFLKYKLFLLKMAVIGYREIRDARDFDDYEFHVNIMFAEEDEEWVRDRFRPVLEELLPEYERKLYGDDDLPLGMHYYDAVHYVVEKSYKTIVLVSRAAIQDNWFIIKFRTAADQVNDTQIENMVVIFLEDIPDDELPFLVRLYLSDRKPYLSWEEEEGFHEYFWQKLTKMLKINLRCNNVIPPE</sequence>
<keyword evidence="4" id="KW-0433">Leucine-rich repeat</keyword>
<evidence type="ECO:0000256" key="11">
    <source>
        <dbReference type="ARBA" id="ARBA00023319"/>
    </source>
</evidence>
<keyword evidence="8 12" id="KW-1133">Transmembrane helix</keyword>
<name>A0A7M7PRU1_STRPU</name>
<dbReference type="SUPFAM" id="SSF52047">
    <property type="entry name" value="RNI-like"/>
    <property type="match status" value="1"/>
</dbReference>
<dbReference type="PIRSF" id="PIRSF037595">
    <property type="entry name" value="Toll-like_receptor"/>
    <property type="match status" value="1"/>
</dbReference>
<keyword evidence="15" id="KW-1185">Reference proteome</keyword>
<evidence type="ECO:0000259" key="13">
    <source>
        <dbReference type="PROSITE" id="PS50104"/>
    </source>
</evidence>
<evidence type="ECO:0000256" key="9">
    <source>
        <dbReference type="ARBA" id="ARBA00023136"/>
    </source>
</evidence>
<keyword evidence="7" id="KW-0130">Cell adhesion</keyword>